<dbReference type="InterPro" id="IPR045114">
    <property type="entry name" value="Csn12-like"/>
</dbReference>
<name>A0A0G2E5W5_PHACM</name>
<dbReference type="OrthoDB" id="5404651at2759"/>
<accession>A0A0G2E5W5</accession>
<organism evidence="1 2">
    <name type="scientific">Phaeomoniella chlamydospora</name>
    <name type="common">Phaeoacremonium chlamydosporum</name>
    <dbReference type="NCBI Taxonomy" id="158046"/>
    <lineage>
        <taxon>Eukaryota</taxon>
        <taxon>Fungi</taxon>
        <taxon>Dikarya</taxon>
        <taxon>Ascomycota</taxon>
        <taxon>Pezizomycotina</taxon>
        <taxon>Eurotiomycetes</taxon>
        <taxon>Chaetothyriomycetidae</taxon>
        <taxon>Phaeomoniellales</taxon>
        <taxon>Phaeomoniellaceae</taxon>
        <taxon>Phaeomoniella</taxon>
    </lineage>
</organism>
<reference evidence="1 2" key="2">
    <citation type="submission" date="2015-05" db="EMBL/GenBank/DDBJ databases">
        <authorList>
            <person name="Morales-Cruz A."/>
            <person name="Amrine K.C."/>
            <person name="Cantu D."/>
        </authorList>
    </citation>
    <scope>NUCLEOTIDE SEQUENCE [LARGE SCALE GENOMIC DNA]</scope>
    <source>
        <strain evidence="1">UCRPC4</strain>
    </source>
</reference>
<dbReference type="Proteomes" id="UP000053317">
    <property type="component" value="Unassembled WGS sequence"/>
</dbReference>
<dbReference type="EMBL" id="LCWF01000137">
    <property type="protein sequence ID" value="KKY17746.1"/>
    <property type="molecule type" value="Genomic_DNA"/>
</dbReference>
<dbReference type="PANTHER" id="PTHR12732">
    <property type="entry name" value="UNCHARACTERIZED PROTEASOME COMPONENT REGION PCI-CONTAINING"/>
    <property type="match status" value="1"/>
</dbReference>
<keyword evidence="2" id="KW-1185">Reference proteome</keyword>
<dbReference type="GO" id="GO:0003690">
    <property type="term" value="F:double-stranded DNA binding"/>
    <property type="evidence" value="ECO:0007669"/>
    <property type="project" value="InterPro"/>
</dbReference>
<dbReference type="AlphaFoldDB" id="A0A0G2E5W5"/>
<protein>
    <submittedName>
        <fullName evidence="1">Putative pci domain-containing protein</fullName>
    </submittedName>
</protein>
<proteinExistence type="predicted"/>
<reference evidence="1 2" key="1">
    <citation type="submission" date="2015-05" db="EMBL/GenBank/DDBJ databases">
        <title>Distinctive expansion of gene families associated with plant cell wall degradation and secondary metabolism in the genomes of grapevine trunk pathogens.</title>
        <authorList>
            <person name="Lawrence D.P."/>
            <person name="Travadon R."/>
            <person name="Rolshausen P.E."/>
            <person name="Baumgartner K."/>
        </authorList>
    </citation>
    <scope>NUCLEOTIDE SEQUENCE [LARGE SCALE GENOMIC DNA]</scope>
    <source>
        <strain evidence="1">UCRPC4</strain>
    </source>
</reference>
<gene>
    <name evidence="1" type="ORF">UCRPC4_g05379</name>
</gene>
<evidence type="ECO:0000313" key="2">
    <source>
        <dbReference type="Proteomes" id="UP000053317"/>
    </source>
</evidence>
<sequence>MLEEFLNAVRAPVRQKDAEQLRNILLVEPPLPPIYDEVVRVLRARYPKGNDGELSALCENLAPPHPEGGSSWSAFGEVVRRYLVFLRDFDQNNYLNIYNTLHALLNQCNIALSDSAYGVVVLPTVLYLTKVLAKFAVALDKNPEIITAQQHGQSRGGGDSAIEKVGYVESSANVVRDAFIKCLADKSGTGGLAGPGRKGKPENKRVGIYQTANFCLRLLFQCRKLRNAEQMFVSIDNQSPPLSFYPVAQQVTFLYYLGRYHFANNHFYRAQLALQEAYNKCHRDALKQKRLILIYMITSNMCLGRFPSSSLLSRSEAAGLDQYFLPLCRLISKGDIIGFRKFLDLDSPQSSWFLKFRILLQLRDRCEVLVWRSLVRRVFVVAGYKSEDGKGMPFLRLSYIQVAVGVLQRQSSTPSFHQLQQANGDTFNTEFHPEFQSILPAAQEKAFDLENGYYLDSSSNNNITLPPSLQIPQQPSSSSSSQIPTISEIESILSSLIQQDLLNGFITHDNPRFAIPGAKVRGALATGFPNIWDVVKRRADENGGEDGVPGWVREARKGGFGAGGGGGVMTGGGGGGGGGRVVNLSGARPVGIGAVAGS</sequence>
<comment type="caution">
    <text evidence="1">The sequence shown here is derived from an EMBL/GenBank/DDBJ whole genome shotgun (WGS) entry which is preliminary data.</text>
</comment>
<evidence type="ECO:0000313" key="1">
    <source>
        <dbReference type="EMBL" id="KKY17746.1"/>
    </source>
</evidence>
<dbReference type="SMART" id="SM00753">
    <property type="entry name" value="PAM"/>
    <property type="match status" value="1"/>
</dbReference>
<dbReference type="PANTHER" id="PTHR12732:SF8">
    <property type="entry name" value="NUCLEAR MRNA EXPORT PROTEIN THP1"/>
    <property type="match status" value="1"/>
</dbReference>
<dbReference type="GO" id="GO:0003723">
    <property type="term" value="F:RNA binding"/>
    <property type="evidence" value="ECO:0007669"/>
    <property type="project" value="InterPro"/>
</dbReference>